<dbReference type="InterPro" id="IPR045117">
    <property type="entry name" value="ATXN2-like"/>
</dbReference>
<dbReference type="RefSeq" id="XP_007835548.1">
    <property type="nucleotide sequence ID" value="XM_007837357.1"/>
</dbReference>
<dbReference type="OrthoDB" id="2275718at2759"/>
<feature type="compositionally biased region" description="Low complexity" evidence="1">
    <location>
        <begin position="389"/>
        <end position="411"/>
    </location>
</feature>
<feature type="region of interest" description="Disordered" evidence="1">
    <location>
        <begin position="335"/>
        <end position="516"/>
    </location>
</feature>
<dbReference type="AlphaFoldDB" id="W3WYH0"/>
<evidence type="ECO:0000313" key="4">
    <source>
        <dbReference type="Proteomes" id="UP000030651"/>
    </source>
</evidence>
<dbReference type="KEGG" id="pfy:PFICI_08776"/>
<dbReference type="PANTHER" id="PTHR12854:SF7">
    <property type="entry name" value="ATAXIN-2 HOMOLOG"/>
    <property type="match status" value="1"/>
</dbReference>
<feature type="region of interest" description="Disordered" evidence="1">
    <location>
        <begin position="1"/>
        <end position="59"/>
    </location>
</feature>
<dbReference type="GO" id="GO:0034063">
    <property type="term" value="P:stress granule assembly"/>
    <property type="evidence" value="ECO:0007669"/>
    <property type="project" value="TreeGrafter"/>
</dbReference>
<evidence type="ECO:0000259" key="2">
    <source>
        <dbReference type="SMART" id="SM01272"/>
    </source>
</evidence>
<feature type="compositionally biased region" description="Polar residues" evidence="1">
    <location>
        <begin position="503"/>
        <end position="516"/>
    </location>
</feature>
<keyword evidence="4" id="KW-1185">Reference proteome</keyword>
<evidence type="ECO:0000256" key="1">
    <source>
        <dbReference type="SAM" id="MobiDB-lite"/>
    </source>
</evidence>
<dbReference type="GeneID" id="19273789"/>
<proteinExistence type="predicted"/>
<feature type="compositionally biased region" description="Basic and acidic residues" evidence="1">
    <location>
        <begin position="335"/>
        <end position="361"/>
    </location>
</feature>
<dbReference type="SMART" id="SM01272">
    <property type="entry name" value="LsmAD"/>
    <property type="match status" value="1"/>
</dbReference>
<feature type="compositionally biased region" description="Polar residues" evidence="1">
    <location>
        <begin position="35"/>
        <end position="59"/>
    </location>
</feature>
<dbReference type="EMBL" id="KI912114">
    <property type="protein sequence ID" value="ETS78923.1"/>
    <property type="molecule type" value="Genomic_DNA"/>
</dbReference>
<organism evidence="3 4">
    <name type="scientific">Pestalotiopsis fici (strain W106-1 / CGMCC3.15140)</name>
    <dbReference type="NCBI Taxonomy" id="1229662"/>
    <lineage>
        <taxon>Eukaryota</taxon>
        <taxon>Fungi</taxon>
        <taxon>Dikarya</taxon>
        <taxon>Ascomycota</taxon>
        <taxon>Pezizomycotina</taxon>
        <taxon>Sordariomycetes</taxon>
        <taxon>Xylariomycetidae</taxon>
        <taxon>Amphisphaeriales</taxon>
        <taxon>Sporocadaceae</taxon>
        <taxon>Pestalotiopsis</taxon>
    </lineage>
</organism>
<dbReference type="InParanoid" id="W3WYH0"/>
<evidence type="ECO:0000313" key="3">
    <source>
        <dbReference type="EMBL" id="ETS78923.1"/>
    </source>
</evidence>
<name>W3WYH0_PESFW</name>
<protein>
    <recommendedName>
        <fullName evidence="2">LsmAD domain-containing protein</fullName>
    </recommendedName>
</protein>
<dbReference type="PANTHER" id="PTHR12854">
    <property type="entry name" value="ATAXIN 2-RELATED"/>
    <property type="match status" value="1"/>
</dbReference>
<dbReference type="HOGENOM" id="CLU_007072_0_0_1"/>
<dbReference type="eggNOG" id="KOG2375">
    <property type="taxonomic scope" value="Eukaryota"/>
</dbReference>
<reference evidence="4" key="1">
    <citation type="journal article" date="2015" name="BMC Genomics">
        <title>Genomic and transcriptomic analysis of the endophytic fungus Pestalotiopsis fici reveals its lifestyle and high potential for synthesis of natural products.</title>
        <authorList>
            <person name="Wang X."/>
            <person name="Zhang X."/>
            <person name="Liu L."/>
            <person name="Xiang M."/>
            <person name="Wang W."/>
            <person name="Sun X."/>
            <person name="Che Y."/>
            <person name="Guo L."/>
            <person name="Liu G."/>
            <person name="Guo L."/>
            <person name="Wang C."/>
            <person name="Yin W.B."/>
            <person name="Stadler M."/>
            <person name="Zhang X."/>
            <person name="Liu X."/>
        </authorList>
    </citation>
    <scope>NUCLEOTIDE SEQUENCE [LARGE SCALE GENOMIC DNA]</scope>
    <source>
        <strain evidence="4">W106-1 / CGMCC3.15140</strain>
    </source>
</reference>
<dbReference type="OMA" id="RMQMSAS"/>
<feature type="region of interest" description="Disordered" evidence="1">
    <location>
        <begin position="814"/>
        <end position="894"/>
    </location>
</feature>
<feature type="compositionally biased region" description="Basic and acidic residues" evidence="1">
    <location>
        <begin position="885"/>
        <end position="894"/>
    </location>
</feature>
<accession>W3WYH0</accession>
<dbReference type="GO" id="GO:0003729">
    <property type="term" value="F:mRNA binding"/>
    <property type="evidence" value="ECO:0007669"/>
    <property type="project" value="TreeGrafter"/>
</dbReference>
<dbReference type="InterPro" id="IPR009604">
    <property type="entry name" value="LsmAD_domain"/>
</dbReference>
<feature type="compositionally biased region" description="Polar residues" evidence="1">
    <location>
        <begin position="433"/>
        <end position="447"/>
    </location>
</feature>
<feature type="compositionally biased region" description="Polar residues" evidence="1">
    <location>
        <begin position="375"/>
        <end position="384"/>
    </location>
</feature>
<feature type="compositionally biased region" description="Low complexity" evidence="1">
    <location>
        <begin position="224"/>
        <end position="251"/>
    </location>
</feature>
<feature type="compositionally biased region" description="Low complexity" evidence="1">
    <location>
        <begin position="853"/>
        <end position="871"/>
    </location>
</feature>
<dbReference type="Pfam" id="PF06741">
    <property type="entry name" value="LsmAD"/>
    <property type="match status" value="1"/>
</dbReference>
<feature type="compositionally biased region" description="Polar residues" evidence="1">
    <location>
        <begin position="817"/>
        <end position="852"/>
    </location>
</feature>
<sequence length="894" mass="96214">MAGKADGKSQNGNFRTDTAISGNRAGEQRVLQRWQPDTPSSNVDHSLEKSSGGSWNQFETNERLFGLKTDYDENMYTTRIDKSNPKYKERMAIADKKAKEIEASVASTSHVAEERVMDFVGGDNGGDEEDKYSGVKRQQQNDFPPLPGGRENKYTPPARRAPTGSATVKGAPFDPAIISSQLKSHKPQTVAKPADDLKTRAAPAETATPAAPAAKPVEPKSEAAAETSQKTADTKAAPQAAAPSKPSTTSARTMSPQNKDAAPAPNATETVERDVLVSFKAFANQQRHNAEKVRSSKARADKEVKLTELKKFASSFKLPTPVPVDLIGIIAKDPAKQKAIQEKAARDAAECQRQKEEDKAASQKKQVPTPKDGQAGTSSQAPQNDRTRASGAPSSSQPAAAAARHPGARSSYVPQPYPPYRNGASHMGPAGGRQSQGLAARIQNNQKMGGDMRQPPTGPANVDPSFGRRGPMPGHMNKLNPNSHEFRPSPFAAAFSPNGHPSAGSSPKSALNNVDPNAASNHAGVVTFITRKKTAPNAKKCNILSHLKGQKKPEGKNWADNDGYKPPYDTAPAWRQAQDDEKPDSTMRLSYTEYFERQPFATHPTPNPSHVMPQMAHQHQLPFHLQQGAHNVGPRVSPHVPPVPIHPGQHGPMAHGPFNGADDHRMMHSNSSQSYSSPRVGPVSAAYPPNMNAQGQVPYAQNGMPFMTGNPQQMGYNPRSFSNNPGYMPPQGVPMGTPVMMQPQFVTAQGMPGGQMQMYGAPPFMPPGAVPPQPMPGANGYPSPGRPAATMMVPQGSQSGQPIYGMSPGMQYGQPVFPQQSQMNNMRGFSNPGYQQYGSSPQQIHQYSQQHRNGSNNFNNKNFQGHNQHQQPQAGHPVPSGPHGRTPEGTDEAK</sequence>
<feature type="domain" description="LsmAD" evidence="2">
    <location>
        <begin position="65"/>
        <end position="138"/>
    </location>
</feature>
<feature type="region of interest" description="Disordered" evidence="1">
    <location>
        <begin position="114"/>
        <end position="272"/>
    </location>
</feature>
<feature type="compositionally biased region" description="Low complexity" evidence="1">
    <location>
        <begin position="201"/>
        <end position="216"/>
    </location>
</feature>
<dbReference type="Proteomes" id="UP000030651">
    <property type="component" value="Unassembled WGS sequence"/>
</dbReference>
<feature type="compositionally biased region" description="Polar residues" evidence="1">
    <location>
        <begin position="8"/>
        <end position="21"/>
    </location>
</feature>
<dbReference type="GO" id="GO:0010494">
    <property type="term" value="C:cytoplasmic stress granule"/>
    <property type="evidence" value="ECO:0007669"/>
    <property type="project" value="TreeGrafter"/>
</dbReference>
<gene>
    <name evidence="3" type="ORF">PFICI_08776</name>
</gene>
<dbReference type="STRING" id="1229662.W3WYH0"/>